<dbReference type="GO" id="GO:0005814">
    <property type="term" value="C:centriole"/>
    <property type="evidence" value="ECO:0007669"/>
    <property type="project" value="UniProtKB-SubCell"/>
</dbReference>
<organism evidence="11">
    <name type="scientific">Guillardia theta</name>
    <name type="common">Cryptophyte</name>
    <name type="synonym">Cryptomonas phi</name>
    <dbReference type="NCBI Taxonomy" id="55529"/>
    <lineage>
        <taxon>Eukaryota</taxon>
        <taxon>Cryptophyceae</taxon>
        <taxon>Pyrenomonadales</taxon>
        <taxon>Geminigeraceae</taxon>
        <taxon>Guillardia</taxon>
    </lineage>
</organism>
<name>A0A7S4J761_GUITH</name>
<feature type="region of interest" description="Disordered" evidence="9">
    <location>
        <begin position="372"/>
        <end position="392"/>
    </location>
</feature>
<dbReference type="AlphaFoldDB" id="A0A7S4J761"/>
<gene>
    <name evidence="11" type="ORF">GTHE00462_LOCUS3480</name>
</gene>
<reference evidence="11" key="1">
    <citation type="submission" date="2021-01" db="EMBL/GenBank/DDBJ databases">
        <authorList>
            <person name="Corre E."/>
            <person name="Pelletier E."/>
            <person name="Niang G."/>
            <person name="Scheremetjew M."/>
            <person name="Finn R."/>
            <person name="Kale V."/>
            <person name="Holt S."/>
            <person name="Cochrane G."/>
            <person name="Meng A."/>
            <person name="Brown T."/>
            <person name="Cohen L."/>
        </authorList>
    </citation>
    <scope>NUCLEOTIDE SEQUENCE</scope>
    <source>
        <strain evidence="11">CCMP 2712</strain>
    </source>
</reference>
<dbReference type="EMBL" id="HBKN01004163">
    <property type="protein sequence ID" value="CAE2254588.1"/>
    <property type="molecule type" value="Transcribed_RNA"/>
</dbReference>
<evidence type="ECO:0000256" key="8">
    <source>
        <dbReference type="ARBA" id="ARBA00046235"/>
    </source>
</evidence>
<evidence type="ECO:0000259" key="10">
    <source>
        <dbReference type="Pfam" id="PF15007"/>
    </source>
</evidence>
<evidence type="ECO:0000256" key="6">
    <source>
        <dbReference type="ARBA" id="ARBA00023054"/>
    </source>
</evidence>
<keyword evidence="7" id="KW-0206">Cytoskeleton</keyword>
<evidence type="ECO:0000256" key="9">
    <source>
        <dbReference type="SAM" id="MobiDB-lite"/>
    </source>
</evidence>
<evidence type="ECO:0000256" key="5">
    <source>
        <dbReference type="ARBA" id="ARBA00022490"/>
    </source>
</evidence>
<dbReference type="Pfam" id="PF15007">
    <property type="entry name" value="CEP44"/>
    <property type="match status" value="1"/>
</dbReference>
<evidence type="ECO:0000256" key="4">
    <source>
        <dbReference type="ARBA" id="ARBA00014053"/>
    </source>
</evidence>
<evidence type="ECO:0000256" key="3">
    <source>
        <dbReference type="ARBA" id="ARBA00004647"/>
    </source>
</evidence>
<dbReference type="PANTHER" id="PTHR31477:SF1">
    <property type="entry name" value="CENTROSOMAL PROTEIN OF 44 KDA"/>
    <property type="match status" value="1"/>
</dbReference>
<accession>A0A7S4J761</accession>
<dbReference type="OMA" id="ACEVIDF"/>
<evidence type="ECO:0000256" key="2">
    <source>
        <dbReference type="ARBA" id="ARBA00004214"/>
    </source>
</evidence>
<proteinExistence type="predicted"/>
<comment type="subcellular location">
    <subcellularLocation>
        <location evidence="1">Cytoplasm</location>
        <location evidence="1">Cytoskeleton</location>
        <location evidence="1">Microtubule organizing center</location>
        <location evidence="1">Centrosome</location>
        <location evidence="1">Centriole</location>
    </subcellularLocation>
    <subcellularLocation>
        <location evidence="3">Cytoplasm</location>
        <location evidence="3">Cytoskeleton</location>
        <location evidence="3">Spindle pole</location>
    </subcellularLocation>
    <subcellularLocation>
        <location evidence="2">Midbody</location>
    </subcellularLocation>
</comment>
<feature type="domain" description="Centrosomal CEP44" evidence="10">
    <location>
        <begin position="11"/>
        <end position="134"/>
    </location>
</feature>
<keyword evidence="6" id="KW-0175">Coiled coil</keyword>
<sequence>MVRKSTCTTGDLANNIDKLRRELLQCKYPGPLDTRAWKKGNPADLLPLMHYALLGYSKWVHDYLVEKGYDLFSKTDIRFVETIQKIMREEFDYQPQLRVDQFFMDGFVERKIILVHDLLKLCQKCHCEIRRSSRSTSESSKDRSSGALKKVTPGRFVNGGELGLSSDPENEDAAPPRPLKPPTPQQFGSSFLELPSPTPKVQQTDRSDVGLPQMMTADSLSSIYVVNEMHRSSTELTTSQEEKHSSNSRFQAPVHTRGRVVREVEQDRMSIQEMDRMEELEGMRMKVAGLERQMEQFYLVTEKVRQLEHELKAASLISDGKIRFLEERVAALENQLELKEGKELAEGVIPHKKTDIQELQGSSELINFAPEGSNAHRGDGGSIQDRKSQGAPAATVLEVPSAASEPAFDLVDQEGEITDEKLKTFISSIRQRFKETHELLRSTRK</sequence>
<protein>
    <recommendedName>
        <fullName evidence="4">Centrosomal protein of 44 kDa</fullName>
    </recommendedName>
</protein>
<feature type="compositionally biased region" description="Pro residues" evidence="9">
    <location>
        <begin position="175"/>
        <end position="184"/>
    </location>
</feature>
<evidence type="ECO:0000313" key="11">
    <source>
        <dbReference type="EMBL" id="CAE2254588.1"/>
    </source>
</evidence>
<dbReference type="InterPro" id="IPR029157">
    <property type="entry name" value="CEP44_CC"/>
</dbReference>
<dbReference type="InterPro" id="IPR033603">
    <property type="entry name" value="CEP44"/>
</dbReference>
<evidence type="ECO:0000256" key="7">
    <source>
        <dbReference type="ARBA" id="ARBA00023212"/>
    </source>
</evidence>
<feature type="region of interest" description="Disordered" evidence="9">
    <location>
        <begin position="231"/>
        <end position="253"/>
    </location>
</feature>
<keyword evidence="5" id="KW-0963">Cytoplasm</keyword>
<dbReference type="GO" id="GO:0000922">
    <property type="term" value="C:spindle pole"/>
    <property type="evidence" value="ECO:0007669"/>
    <property type="project" value="UniProtKB-SubCell"/>
</dbReference>
<feature type="region of interest" description="Disordered" evidence="9">
    <location>
        <begin position="132"/>
        <end position="211"/>
    </location>
</feature>
<dbReference type="GO" id="GO:0030496">
    <property type="term" value="C:midbody"/>
    <property type="evidence" value="ECO:0007669"/>
    <property type="project" value="UniProtKB-SubCell"/>
</dbReference>
<feature type="compositionally biased region" description="Basic and acidic residues" evidence="9">
    <location>
        <begin position="374"/>
        <end position="388"/>
    </location>
</feature>
<dbReference type="PANTHER" id="PTHR31477">
    <property type="entry name" value="CENTROSOMAL PROTEIN OF 44 KDA"/>
    <property type="match status" value="1"/>
</dbReference>
<comment type="function">
    <text evidence="8">Centriole-enriched microtubule-binding protein involved in centriole biogenesis. In collaboration with CEP295 and POC1B, is required for the centriole-to-centrosome conversion by ensuring the formation of bona fide centriole wall. Functions as a linker component that maintains centrosome cohesion. Associates with CROCC and regulates its stability and localization to the centrosome.</text>
</comment>
<evidence type="ECO:0000256" key="1">
    <source>
        <dbReference type="ARBA" id="ARBA00004114"/>
    </source>
</evidence>